<evidence type="ECO:0000313" key="6">
    <source>
        <dbReference type="EMBL" id="QGZ96150.1"/>
    </source>
</evidence>
<dbReference type="InterPro" id="IPR010497">
    <property type="entry name" value="Epoxide_hydro_N"/>
</dbReference>
<evidence type="ECO:0000256" key="4">
    <source>
        <dbReference type="PIRSR" id="PIRSR001112-1"/>
    </source>
</evidence>
<protein>
    <submittedName>
        <fullName evidence="6">Soluble epoxide hydrolase</fullName>
        <ecNumber evidence="6">3.3.2.10</ecNumber>
    </submittedName>
</protein>
<dbReference type="AlphaFoldDB" id="A0A6I6MLP9"/>
<dbReference type="PANTHER" id="PTHR21661:SF35">
    <property type="entry name" value="EPOXIDE HYDROLASE"/>
    <property type="match status" value="1"/>
</dbReference>
<dbReference type="PRINTS" id="PR00412">
    <property type="entry name" value="EPOXHYDRLASE"/>
</dbReference>
<comment type="similarity">
    <text evidence="1">Belongs to the peptidase S33 family.</text>
</comment>
<dbReference type="RefSeq" id="WP_158766958.1">
    <property type="nucleotide sequence ID" value="NZ_CP047045.1"/>
</dbReference>
<proteinExistence type="inferred from homology"/>
<name>A0A6I6MLP9_9CAUL</name>
<dbReference type="GO" id="GO:0097176">
    <property type="term" value="P:epoxide metabolic process"/>
    <property type="evidence" value="ECO:0007669"/>
    <property type="project" value="TreeGrafter"/>
</dbReference>
<feature type="active site" description="Proton acceptor" evidence="4">
    <location>
        <position position="361"/>
    </location>
</feature>
<evidence type="ECO:0000259" key="5">
    <source>
        <dbReference type="Pfam" id="PF06441"/>
    </source>
</evidence>
<keyword evidence="7" id="KW-1185">Reference proteome</keyword>
<dbReference type="Proteomes" id="UP000431269">
    <property type="component" value="Chromosome"/>
</dbReference>
<feature type="active site" description="Proton donor" evidence="4">
    <location>
        <position position="305"/>
    </location>
</feature>
<sequence length="383" mass="43031">MGAIEVRAFRIETSQVRLDEIHRKLAAAHFTYAPTDDGDWRYGADVAYLKEFVTYWLERYDWRAAEAELNRFPQFKANVEGLDVHFYHIRGKGPSPLPLILTHGWPGSTYEFFGAIERLSDPARFGGDPRDAFDVIVPSLPGYGPSQRPATPVGPRYVASLWHKLMVEALGYTRFVAQGGDWGSAVTSWLGATAPEVAGIHLNLCVPPAIALEQMSAEEREWRARFEAVQRQASAYMMLHMTKPQTIAIALSDSPMGYAAWVLEKFHGWGDTRGDIETRFSKDQLITNLMIHLTNDAVTSMIWSYVGAAMEVRRGEHAGLRVNVPTACALYPAEFLPHPPRSVAERVWNITRWEEMKSGGHFAAFEEPEAFAADVTEAFRSLR</sequence>
<dbReference type="InterPro" id="IPR016292">
    <property type="entry name" value="Epoxide_hydrolase"/>
</dbReference>
<dbReference type="KEGG" id="tsv:DSM104635_03008"/>
<dbReference type="EC" id="3.3.2.10" evidence="6"/>
<dbReference type="InterPro" id="IPR029058">
    <property type="entry name" value="AB_hydrolase_fold"/>
</dbReference>
<evidence type="ECO:0000256" key="2">
    <source>
        <dbReference type="ARBA" id="ARBA00022797"/>
    </source>
</evidence>
<dbReference type="Pfam" id="PF06441">
    <property type="entry name" value="EHN"/>
    <property type="match status" value="1"/>
</dbReference>
<accession>A0A6I6MLP9</accession>
<keyword evidence="2" id="KW-0058">Aromatic hydrocarbons catabolism</keyword>
<dbReference type="GO" id="GO:0004301">
    <property type="term" value="F:epoxide hydrolase activity"/>
    <property type="evidence" value="ECO:0007669"/>
    <property type="project" value="UniProtKB-EC"/>
</dbReference>
<evidence type="ECO:0000256" key="1">
    <source>
        <dbReference type="ARBA" id="ARBA00010088"/>
    </source>
</evidence>
<evidence type="ECO:0000256" key="3">
    <source>
        <dbReference type="ARBA" id="ARBA00022801"/>
    </source>
</evidence>
<evidence type="ECO:0000313" key="7">
    <source>
        <dbReference type="Proteomes" id="UP000431269"/>
    </source>
</evidence>
<dbReference type="SUPFAM" id="SSF53474">
    <property type="entry name" value="alpha/beta-Hydrolases"/>
    <property type="match status" value="1"/>
</dbReference>
<dbReference type="PANTHER" id="PTHR21661">
    <property type="entry name" value="EPOXIDE HYDROLASE 1-RELATED"/>
    <property type="match status" value="1"/>
</dbReference>
<feature type="domain" description="Epoxide hydrolase N-terminal" evidence="5">
    <location>
        <begin position="7"/>
        <end position="112"/>
    </location>
</feature>
<reference evidence="7" key="1">
    <citation type="submission" date="2019-12" db="EMBL/GenBank/DDBJ databases">
        <title>Complete genome of Terracaulis silvestris 0127_4.</title>
        <authorList>
            <person name="Vieira S."/>
            <person name="Riedel T."/>
            <person name="Sproer C."/>
            <person name="Pascual J."/>
            <person name="Boedeker C."/>
            <person name="Overmann J."/>
        </authorList>
    </citation>
    <scope>NUCLEOTIDE SEQUENCE [LARGE SCALE GENOMIC DNA]</scope>
    <source>
        <strain evidence="7">0127_4</strain>
    </source>
</reference>
<dbReference type="Gene3D" id="3.40.50.1820">
    <property type="entry name" value="alpha/beta hydrolase"/>
    <property type="match status" value="1"/>
</dbReference>
<feature type="active site" description="Nucleophile" evidence="4">
    <location>
        <position position="181"/>
    </location>
</feature>
<gene>
    <name evidence="6" type="ORF">DSM104635_03008</name>
</gene>
<dbReference type="InterPro" id="IPR000639">
    <property type="entry name" value="Epox_hydrolase-like"/>
</dbReference>
<dbReference type="EMBL" id="CP047045">
    <property type="protein sequence ID" value="QGZ96150.1"/>
    <property type="molecule type" value="Genomic_DNA"/>
</dbReference>
<organism evidence="6 7">
    <name type="scientific">Terricaulis silvestris</name>
    <dbReference type="NCBI Taxonomy" id="2686094"/>
    <lineage>
        <taxon>Bacteria</taxon>
        <taxon>Pseudomonadati</taxon>
        <taxon>Pseudomonadota</taxon>
        <taxon>Alphaproteobacteria</taxon>
        <taxon>Caulobacterales</taxon>
        <taxon>Caulobacteraceae</taxon>
        <taxon>Terricaulis</taxon>
    </lineage>
</organism>
<dbReference type="PIRSF" id="PIRSF001112">
    <property type="entry name" value="Epoxide_hydrolase"/>
    <property type="match status" value="1"/>
</dbReference>
<keyword evidence="3 6" id="KW-0378">Hydrolase</keyword>